<dbReference type="Gene3D" id="2.60.120.1560">
    <property type="match status" value="1"/>
</dbReference>
<comment type="caution">
    <text evidence="4">The sequence shown here is derived from an EMBL/GenBank/DDBJ whole genome shotgun (WGS) entry which is preliminary data.</text>
</comment>
<sequence length="664" mass="68784">MIYLFLITQLWVTTTLAAGACQCDPPTLVQRGWEIDYYPYPRFVNADNNTFYDNGFTQYGPAYAHQSGYTASLNYPHWTSDTGKHDLYGVSITTYNFSVVLSGYFLAPEAGTYTAQMVADDAAAVQFGEGSNCSQELSLSVLKCGIAQEMRSGYQNGGWGVKTQSLKFVKGKYYPVRIIWWQHSAGVEFFFNMTTPSGNKILGFENSIVQLAALGSSCPGATCIPVSSSASPTTSSTSSSTSTIGSTTATSTTSGPASTMTDSSRRASSFISSLATSTMLPGVSSSPSSLSMFSSQMRPVSSYSSEVKSSSTSSIQIISTSTRPGSSIVEPATSSSTHVSINSNNGSTVSTSFFVSSVVASTTPNSFSRTTTRSNSSSSLLYLTSSTVSSGPKPSYPNTTRSSTTDTTLECTSSSCIVSTSSLISSFTSQASKSSTRPSNSILSNSEICSESCNTSVLTSTTAESSATGVPNGTSNSESGDFSTLMSTTTEASSTLCVPSVTNPENDEKSSNAFKPTSTSITAESSGASVSCESSFNSEGGDASTLMPTTTAVSRTICAPSTNIPESSEECGSASKPNSTSAVCDSSSAPTAISSNGEYVITSSHVPTKTSAAVTSSASFQSISSGSAITPSISVSSIPPTNNARTTTKQTLNILIGLIVALVV</sequence>
<feature type="compositionally biased region" description="Low complexity" evidence="1">
    <location>
        <begin position="313"/>
        <end position="322"/>
    </location>
</feature>
<keyword evidence="2" id="KW-0732">Signal</keyword>
<reference evidence="4 5" key="1">
    <citation type="journal article" date="2023" name="Elife">
        <title>Identification of key yeast species and microbe-microbe interactions impacting larval growth of Drosophila in the wild.</title>
        <authorList>
            <person name="Mure A."/>
            <person name="Sugiura Y."/>
            <person name="Maeda R."/>
            <person name="Honda K."/>
            <person name="Sakurai N."/>
            <person name="Takahashi Y."/>
            <person name="Watada M."/>
            <person name="Katoh T."/>
            <person name="Gotoh A."/>
            <person name="Gotoh Y."/>
            <person name="Taniguchi I."/>
            <person name="Nakamura K."/>
            <person name="Hayashi T."/>
            <person name="Katayama T."/>
            <person name="Uemura T."/>
            <person name="Hattori Y."/>
        </authorList>
    </citation>
    <scope>NUCLEOTIDE SEQUENCE [LARGE SCALE GENOMIC DNA]</scope>
    <source>
        <strain evidence="4 5">SB-73</strain>
    </source>
</reference>
<feature type="compositionally biased region" description="Low complexity" evidence="1">
    <location>
        <begin position="229"/>
        <end position="259"/>
    </location>
</feature>
<keyword evidence="5" id="KW-1185">Reference proteome</keyword>
<feature type="compositionally biased region" description="Polar residues" evidence="1">
    <location>
        <begin position="575"/>
        <end position="587"/>
    </location>
</feature>
<accession>A0AAV5RDQ6</accession>
<dbReference type="PROSITE" id="PS51820">
    <property type="entry name" value="PA14"/>
    <property type="match status" value="1"/>
</dbReference>
<dbReference type="InterPro" id="IPR018871">
    <property type="entry name" value="GLEYA_adhesin_domain"/>
</dbReference>
<dbReference type="Proteomes" id="UP001362899">
    <property type="component" value="Unassembled WGS sequence"/>
</dbReference>
<name>A0AAV5RDQ6_STABA</name>
<dbReference type="Pfam" id="PF10528">
    <property type="entry name" value="GLEYA"/>
    <property type="match status" value="1"/>
</dbReference>
<evidence type="ECO:0000256" key="2">
    <source>
        <dbReference type="SAM" id="SignalP"/>
    </source>
</evidence>
<feature type="region of interest" description="Disordered" evidence="1">
    <location>
        <begin position="386"/>
        <end position="407"/>
    </location>
</feature>
<dbReference type="AlphaFoldDB" id="A0AAV5RDQ6"/>
<organism evidence="4 5">
    <name type="scientific">Starmerella bacillaris</name>
    <name type="common">Yeast</name>
    <name type="synonym">Candida zemplinina</name>
    <dbReference type="NCBI Taxonomy" id="1247836"/>
    <lineage>
        <taxon>Eukaryota</taxon>
        <taxon>Fungi</taxon>
        <taxon>Dikarya</taxon>
        <taxon>Ascomycota</taxon>
        <taxon>Saccharomycotina</taxon>
        <taxon>Dipodascomycetes</taxon>
        <taxon>Dipodascales</taxon>
        <taxon>Trichomonascaceae</taxon>
        <taxon>Starmerella</taxon>
    </lineage>
</organism>
<evidence type="ECO:0000256" key="1">
    <source>
        <dbReference type="SAM" id="MobiDB-lite"/>
    </source>
</evidence>
<evidence type="ECO:0000313" key="5">
    <source>
        <dbReference type="Proteomes" id="UP001362899"/>
    </source>
</evidence>
<feature type="region of interest" description="Disordered" evidence="1">
    <location>
        <begin position="561"/>
        <end position="587"/>
    </location>
</feature>
<evidence type="ECO:0000313" key="4">
    <source>
        <dbReference type="EMBL" id="GMM49520.1"/>
    </source>
</evidence>
<dbReference type="InterPro" id="IPR037524">
    <property type="entry name" value="PA14/GLEYA"/>
</dbReference>
<dbReference type="EMBL" id="BTGC01000001">
    <property type="protein sequence ID" value="GMM49520.1"/>
    <property type="molecule type" value="Genomic_DNA"/>
</dbReference>
<feature type="region of interest" description="Disordered" evidence="1">
    <location>
        <begin position="461"/>
        <end position="520"/>
    </location>
</feature>
<feature type="domain" description="PA14" evidence="3">
    <location>
        <begin position="28"/>
        <end position="207"/>
    </location>
</feature>
<proteinExistence type="predicted"/>
<feature type="region of interest" description="Disordered" evidence="1">
    <location>
        <begin position="229"/>
        <end position="264"/>
    </location>
</feature>
<gene>
    <name evidence="4" type="ORF">DASB73_004780</name>
</gene>
<feature type="compositionally biased region" description="Polar residues" evidence="1">
    <location>
        <begin position="332"/>
        <end position="341"/>
    </location>
</feature>
<feature type="compositionally biased region" description="Polar residues" evidence="1">
    <location>
        <begin position="461"/>
        <end position="504"/>
    </location>
</feature>
<feature type="signal peptide" evidence="2">
    <location>
        <begin position="1"/>
        <end position="17"/>
    </location>
</feature>
<feature type="chain" id="PRO_5043854021" description="PA14 domain-containing protein" evidence="2">
    <location>
        <begin position="18"/>
        <end position="664"/>
    </location>
</feature>
<dbReference type="SUPFAM" id="SSF56988">
    <property type="entry name" value="Anthrax protective antigen"/>
    <property type="match status" value="1"/>
</dbReference>
<feature type="region of interest" description="Disordered" evidence="1">
    <location>
        <begin position="313"/>
        <end position="341"/>
    </location>
</feature>
<protein>
    <recommendedName>
        <fullName evidence="3">PA14 domain-containing protein</fullName>
    </recommendedName>
</protein>
<feature type="compositionally biased region" description="Polar residues" evidence="1">
    <location>
        <begin position="511"/>
        <end position="520"/>
    </location>
</feature>
<evidence type="ECO:0000259" key="3">
    <source>
        <dbReference type="PROSITE" id="PS51820"/>
    </source>
</evidence>